<comment type="caution">
    <text evidence="1">The sequence shown here is derived from an EMBL/GenBank/DDBJ whole genome shotgun (WGS) entry which is preliminary data.</text>
</comment>
<reference evidence="1 2" key="1">
    <citation type="journal article" date="2019" name="Int. J. Syst. Evol. Microbiol.">
        <title>The Global Catalogue of Microorganisms (GCM) 10K type strain sequencing project: providing services to taxonomists for standard genome sequencing and annotation.</title>
        <authorList>
            <consortium name="The Broad Institute Genomics Platform"/>
            <consortium name="The Broad Institute Genome Sequencing Center for Infectious Disease"/>
            <person name="Wu L."/>
            <person name="Ma J."/>
        </authorList>
    </citation>
    <scope>NUCLEOTIDE SEQUENCE [LARGE SCALE GENOMIC DNA]</scope>
    <source>
        <strain evidence="1 2">JCM 12140</strain>
    </source>
</reference>
<dbReference type="RefSeq" id="WP_204607060.1">
    <property type="nucleotide sequence ID" value="NZ_BAAAJX010000016.1"/>
</dbReference>
<accession>A0ABN1ZFE9</accession>
<dbReference type="Proteomes" id="UP001501742">
    <property type="component" value="Unassembled WGS sequence"/>
</dbReference>
<organism evidence="1 2">
    <name type="scientific">Curtobacterium herbarum</name>
    <dbReference type="NCBI Taxonomy" id="150122"/>
    <lineage>
        <taxon>Bacteria</taxon>
        <taxon>Bacillati</taxon>
        <taxon>Actinomycetota</taxon>
        <taxon>Actinomycetes</taxon>
        <taxon>Micrococcales</taxon>
        <taxon>Microbacteriaceae</taxon>
        <taxon>Curtobacterium</taxon>
    </lineage>
</organism>
<evidence type="ECO:0000313" key="1">
    <source>
        <dbReference type="EMBL" id="GAA1494441.1"/>
    </source>
</evidence>
<evidence type="ECO:0000313" key="2">
    <source>
        <dbReference type="Proteomes" id="UP001501742"/>
    </source>
</evidence>
<protein>
    <submittedName>
        <fullName evidence="1">Uncharacterized protein</fullName>
    </submittedName>
</protein>
<name>A0ABN1ZFE9_9MICO</name>
<dbReference type="EMBL" id="BAAAJX010000016">
    <property type="protein sequence ID" value="GAA1494441.1"/>
    <property type="molecule type" value="Genomic_DNA"/>
</dbReference>
<keyword evidence="2" id="KW-1185">Reference proteome</keyword>
<gene>
    <name evidence="1" type="ORF">GCM10009627_27870</name>
</gene>
<proteinExistence type="predicted"/>
<sequence>MTVFHLAFAQWITPGETRTLPDLATERLEALTATMGRPSTTGRRAV</sequence>